<dbReference type="Gene3D" id="3.40.50.1820">
    <property type="entry name" value="alpha/beta hydrolase"/>
    <property type="match status" value="1"/>
</dbReference>
<gene>
    <name evidence="2" type="ORF">Nocox_03455</name>
</gene>
<evidence type="ECO:0000313" key="2">
    <source>
        <dbReference type="EMBL" id="QYC38320.1"/>
    </source>
</evidence>
<evidence type="ECO:0000313" key="3">
    <source>
        <dbReference type="Proteomes" id="UP000824681"/>
    </source>
</evidence>
<sequence length="207" mass="21776">MSVEGDLVVPDAAQGLVMFAHGSGSSRHSPRNRYVAGALNEAGLATLLFDLLTPEEEADRANVFDIGLLAERLLERTREAREHPDAAGLPIGYFGASTGAAAALWAAAQPGNDIAAVVSRGGRPDLAGPRLAAVRAPTLLIVGGRDPIVIELNQEAQQRLRAENRLTVVPGATHLFEEPGALDAVADLARDWFVTHFAAPRPGRAPA</sequence>
<keyword evidence="3" id="KW-1185">Reference proteome</keyword>
<name>A0ABX8TS72_9ACTN</name>
<dbReference type="EMBL" id="CP068985">
    <property type="protein sequence ID" value="QYC38320.1"/>
    <property type="molecule type" value="Genomic_DNA"/>
</dbReference>
<organism evidence="2 3">
    <name type="scientific">Nonomuraea coxensis DSM 45129</name>
    <dbReference type="NCBI Taxonomy" id="1122611"/>
    <lineage>
        <taxon>Bacteria</taxon>
        <taxon>Bacillati</taxon>
        <taxon>Actinomycetota</taxon>
        <taxon>Actinomycetes</taxon>
        <taxon>Streptosporangiales</taxon>
        <taxon>Streptosporangiaceae</taxon>
        <taxon>Nonomuraea</taxon>
    </lineage>
</organism>
<dbReference type="SUPFAM" id="SSF53474">
    <property type="entry name" value="alpha/beta-Hydrolases"/>
    <property type="match status" value="1"/>
</dbReference>
<feature type="domain" description="Dienelactone hydrolase" evidence="1">
    <location>
        <begin position="72"/>
        <end position="182"/>
    </location>
</feature>
<evidence type="ECO:0000259" key="1">
    <source>
        <dbReference type="Pfam" id="PF01738"/>
    </source>
</evidence>
<accession>A0ABX8TS72</accession>
<reference evidence="2 3" key="1">
    <citation type="journal article" date="2021" name="ACS Chem. Biol.">
        <title>Genomic-Led Discovery of a Novel Glycopeptide Antibiotic by Nonomuraea coxensis DSM 45129.</title>
        <authorList>
            <person name="Yushchuk O."/>
            <person name="Vior N.M."/>
            <person name="Andreo-Vidal A."/>
            <person name="Berini F."/>
            <person name="Ruckert C."/>
            <person name="Busche T."/>
            <person name="Binda E."/>
            <person name="Kalinowski J."/>
            <person name="Truman A.W."/>
            <person name="Marinelli F."/>
        </authorList>
    </citation>
    <scope>NUCLEOTIDE SEQUENCE [LARGE SCALE GENOMIC DNA]</scope>
    <source>
        <strain evidence="2 3">DSM 45129</strain>
    </source>
</reference>
<dbReference type="InterPro" id="IPR029058">
    <property type="entry name" value="AB_hydrolase_fold"/>
</dbReference>
<dbReference type="GO" id="GO:0016740">
    <property type="term" value="F:transferase activity"/>
    <property type="evidence" value="ECO:0007669"/>
    <property type="project" value="UniProtKB-KW"/>
</dbReference>
<dbReference type="PANTHER" id="PTHR13136:SF11">
    <property type="entry name" value="TESTIS-EXPRESSED PROTEIN 30"/>
    <property type="match status" value="1"/>
</dbReference>
<protein>
    <submittedName>
        <fullName evidence="2">Phosphoribosyl transferase</fullName>
    </submittedName>
</protein>
<dbReference type="InterPro" id="IPR002925">
    <property type="entry name" value="Dienelactn_hydro"/>
</dbReference>
<dbReference type="Proteomes" id="UP000824681">
    <property type="component" value="Chromosome"/>
</dbReference>
<keyword evidence="2" id="KW-0808">Transferase</keyword>
<dbReference type="Pfam" id="PF01738">
    <property type="entry name" value="DLH"/>
    <property type="match status" value="1"/>
</dbReference>
<dbReference type="InterPro" id="IPR026555">
    <property type="entry name" value="NSL3/Tex30"/>
</dbReference>
<dbReference type="PANTHER" id="PTHR13136">
    <property type="entry name" value="TESTIS DEVELOPMENT PROTEIN PRTD"/>
    <property type="match status" value="1"/>
</dbReference>
<proteinExistence type="predicted"/>
<dbReference type="RefSeq" id="WP_020544711.1">
    <property type="nucleotide sequence ID" value="NZ_CP068985.1"/>
</dbReference>